<evidence type="ECO:0000313" key="3">
    <source>
        <dbReference type="Proteomes" id="UP000716291"/>
    </source>
</evidence>
<dbReference type="EMBL" id="JAANQT010000524">
    <property type="protein sequence ID" value="KAG1310314.1"/>
    <property type="molecule type" value="Genomic_DNA"/>
</dbReference>
<dbReference type="InterPro" id="IPR011022">
    <property type="entry name" value="Arrestin_C-like"/>
</dbReference>
<comment type="caution">
    <text evidence="2">The sequence shown here is derived from an EMBL/GenBank/DDBJ whole genome shotgun (WGS) entry which is preliminary data.</text>
</comment>
<dbReference type="InterPro" id="IPR014752">
    <property type="entry name" value="Arrestin-like_C"/>
</dbReference>
<organism evidence="2 3">
    <name type="scientific">Rhizopus oryzae</name>
    <name type="common">Mucormycosis agent</name>
    <name type="synonym">Rhizopus arrhizus var. delemar</name>
    <dbReference type="NCBI Taxonomy" id="64495"/>
    <lineage>
        <taxon>Eukaryota</taxon>
        <taxon>Fungi</taxon>
        <taxon>Fungi incertae sedis</taxon>
        <taxon>Mucoromycota</taxon>
        <taxon>Mucoromycotina</taxon>
        <taxon>Mucoromycetes</taxon>
        <taxon>Mucorales</taxon>
        <taxon>Mucorineae</taxon>
        <taxon>Rhizopodaceae</taxon>
        <taxon>Rhizopus</taxon>
    </lineage>
</organism>
<dbReference type="Pfam" id="PF02752">
    <property type="entry name" value="Arrestin_C"/>
    <property type="match status" value="1"/>
</dbReference>
<feature type="domain" description="Arrestin C-terminal-like" evidence="1">
    <location>
        <begin position="163"/>
        <end position="291"/>
    </location>
</feature>
<reference evidence="2" key="1">
    <citation type="journal article" date="2020" name="Microb. Genom.">
        <title>Genetic diversity of clinical and environmental Mucorales isolates obtained from an investigation of mucormycosis cases among solid organ transplant recipients.</title>
        <authorList>
            <person name="Nguyen M.H."/>
            <person name="Kaul D."/>
            <person name="Muto C."/>
            <person name="Cheng S.J."/>
            <person name="Richter R.A."/>
            <person name="Bruno V.M."/>
            <person name="Liu G."/>
            <person name="Beyhan S."/>
            <person name="Sundermann A.J."/>
            <person name="Mounaud S."/>
            <person name="Pasculle A.W."/>
            <person name="Nierman W.C."/>
            <person name="Driscoll E."/>
            <person name="Cumbie R."/>
            <person name="Clancy C.J."/>
            <person name="Dupont C.L."/>
        </authorList>
    </citation>
    <scope>NUCLEOTIDE SEQUENCE</scope>
    <source>
        <strain evidence="2">GL11</strain>
    </source>
</reference>
<dbReference type="Pfam" id="PF00339">
    <property type="entry name" value="Arrestin_N"/>
    <property type="match status" value="1"/>
</dbReference>
<sequence length="333" mass="39030">MHQFKIQLENDTLVIRGSPEESVGCVLRGHVVLNTKETIKVKSIHLSLLGKMKIQWSERNYYQQQKKECVIFEHRWTFLSPQKKYYTLLPDTYLYPFELALPGHLAESIDFNSFGSLSYKLKATIERPAFLPNLVHRKQLWVIRQRQQWTDLLMMPIQLSNTWADRLSYTITIPKRTYSRGQDIPIQFSLVPHRPIQIRYLSCFLKEYGLCGTHTQSRIIRFFCDDDFSQHWHKSKSITVPSAPSAIQVDADNVYFKIYHKLKFTLSVMTEHRQMAEIRSSIPIEVIDSRVEEEVDLPAYENTWQSIGLDFGCIRLPSYHTINLNDGLPAYEV</sequence>
<dbReference type="GO" id="GO:0005886">
    <property type="term" value="C:plasma membrane"/>
    <property type="evidence" value="ECO:0007669"/>
    <property type="project" value="TreeGrafter"/>
</dbReference>
<dbReference type="InterPro" id="IPR014756">
    <property type="entry name" value="Ig_E-set"/>
</dbReference>
<dbReference type="AlphaFoldDB" id="A0A9P6XC33"/>
<dbReference type="SMART" id="SM01017">
    <property type="entry name" value="Arrestin_C"/>
    <property type="match status" value="1"/>
</dbReference>
<protein>
    <recommendedName>
        <fullName evidence="1">Arrestin C-terminal-like domain-containing protein</fullName>
    </recommendedName>
</protein>
<dbReference type="GO" id="GO:0030674">
    <property type="term" value="F:protein-macromolecule adaptor activity"/>
    <property type="evidence" value="ECO:0007669"/>
    <property type="project" value="TreeGrafter"/>
</dbReference>
<dbReference type="Gene3D" id="2.60.40.640">
    <property type="match status" value="1"/>
</dbReference>
<dbReference type="Proteomes" id="UP000716291">
    <property type="component" value="Unassembled WGS sequence"/>
</dbReference>
<dbReference type="SUPFAM" id="SSF81296">
    <property type="entry name" value="E set domains"/>
    <property type="match status" value="1"/>
</dbReference>
<dbReference type="InterPro" id="IPR011021">
    <property type="entry name" value="Arrestin-like_N"/>
</dbReference>
<dbReference type="PANTHER" id="PTHR11188:SF17">
    <property type="entry name" value="FI21816P1"/>
    <property type="match status" value="1"/>
</dbReference>
<dbReference type="PANTHER" id="PTHR11188">
    <property type="entry name" value="ARRESTIN DOMAIN CONTAINING PROTEIN"/>
    <property type="match status" value="1"/>
</dbReference>
<dbReference type="OrthoDB" id="2333384at2759"/>
<proteinExistence type="predicted"/>
<evidence type="ECO:0000259" key="1">
    <source>
        <dbReference type="SMART" id="SM01017"/>
    </source>
</evidence>
<name>A0A9P6XC33_RHIOR</name>
<dbReference type="GO" id="GO:0031625">
    <property type="term" value="F:ubiquitin protein ligase binding"/>
    <property type="evidence" value="ECO:0007669"/>
    <property type="project" value="TreeGrafter"/>
</dbReference>
<dbReference type="InterPro" id="IPR050357">
    <property type="entry name" value="Arrestin_domain-protein"/>
</dbReference>
<dbReference type="GO" id="GO:0005829">
    <property type="term" value="C:cytosol"/>
    <property type="evidence" value="ECO:0007669"/>
    <property type="project" value="TreeGrafter"/>
</dbReference>
<accession>A0A9P6XC33</accession>
<dbReference type="GO" id="GO:0070086">
    <property type="term" value="P:ubiquitin-dependent endocytosis"/>
    <property type="evidence" value="ECO:0007669"/>
    <property type="project" value="TreeGrafter"/>
</dbReference>
<evidence type="ECO:0000313" key="2">
    <source>
        <dbReference type="EMBL" id="KAG1310314.1"/>
    </source>
</evidence>
<keyword evidence="3" id="KW-1185">Reference proteome</keyword>
<gene>
    <name evidence="2" type="ORF">G6F64_004654</name>
</gene>